<evidence type="ECO:0000256" key="1">
    <source>
        <dbReference type="ARBA" id="ARBA00009437"/>
    </source>
</evidence>
<dbReference type="InterPro" id="IPR005119">
    <property type="entry name" value="LysR_subst-bd"/>
</dbReference>
<dbReference type="InterPro" id="IPR036390">
    <property type="entry name" value="WH_DNA-bd_sf"/>
</dbReference>
<accession>A0ABU9AWC1</accession>
<keyword evidence="7" id="KW-1185">Reference proteome</keyword>
<dbReference type="RefSeq" id="WP_341404654.1">
    <property type="nucleotide sequence ID" value="NZ_JBBUKT010000003.1"/>
</dbReference>
<dbReference type="InterPro" id="IPR000847">
    <property type="entry name" value="LysR_HTH_N"/>
</dbReference>
<organism evidence="6 7">
    <name type="scientific">Luteolibacter soli</name>
    <dbReference type="NCBI Taxonomy" id="3135280"/>
    <lineage>
        <taxon>Bacteria</taxon>
        <taxon>Pseudomonadati</taxon>
        <taxon>Verrucomicrobiota</taxon>
        <taxon>Verrucomicrobiia</taxon>
        <taxon>Verrucomicrobiales</taxon>
        <taxon>Verrucomicrobiaceae</taxon>
        <taxon>Luteolibacter</taxon>
    </lineage>
</organism>
<evidence type="ECO:0000313" key="6">
    <source>
        <dbReference type="EMBL" id="MEK7951052.1"/>
    </source>
</evidence>
<name>A0ABU9AWC1_9BACT</name>
<dbReference type="Gene3D" id="1.10.10.10">
    <property type="entry name" value="Winged helix-like DNA-binding domain superfamily/Winged helix DNA-binding domain"/>
    <property type="match status" value="1"/>
</dbReference>
<comment type="caution">
    <text evidence="6">The sequence shown here is derived from an EMBL/GenBank/DDBJ whole genome shotgun (WGS) entry which is preliminary data.</text>
</comment>
<proteinExistence type="inferred from homology"/>
<evidence type="ECO:0000256" key="2">
    <source>
        <dbReference type="ARBA" id="ARBA00023015"/>
    </source>
</evidence>
<dbReference type="Gene3D" id="3.40.190.10">
    <property type="entry name" value="Periplasmic binding protein-like II"/>
    <property type="match status" value="2"/>
</dbReference>
<dbReference type="Proteomes" id="UP001371305">
    <property type="component" value="Unassembled WGS sequence"/>
</dbReference>
<reference evidence="6 7" key="1">
    <citation type="submission" date="2024-04" db="EMBL/GenBank/DDBJ databases">
        <title>Luteolibacter sp. isolated from soil.</title>
        <authorList>
            <person name="An J."/>
        </authorList>
    </citation>
    <scope>NUCLEOTIDE SEQUENCE [LARGE SCALE GENOMIC DNA]</scope>
    <source>
        <strain evidence="6 7">Y139</strain>
    </source>
</reference>
<dbReference type="EMBL" id="JBBUKT010000003">
    <property type="protein sequence ID" value="MEK7951052.1"/>
    <property type="molecule type" value="Genomic_DNA"/>
</dbReference>
<gene>
    <name evidence="6" type="ORF">WKV53_11115</name>
</gene>
<dbReference type="PROSITE" id="PS50931">
    <property type="entry name" value="HTH_LYSR"/>
    <property type="match status" value="1"/>
</dbReference>
<evidence type="ECO:0000256" key="3">
    <source>
        <dbReference type="ARBA" id="ARBA00023125"/>
    </source>
</evidence>
<feature type="domain" description="HTH lysR-type" evidence="5">
    <location>
        <begin position="6"/>
        <end position="63"/>
    </location>
</feature>
<evidence type="ECO:0000256" key="4">
    <source>
        <dbReference type="ARBA" id="ARBA00023163"/>
    </source>
</evidence>
<dbReference type="PANTHER" id="PTHR30419:SF2">
    <property type="entry name" value="LYSR FAMILY TRANSCRIPTIONAL REGULATOR"/>
    <property type="match status" value="1"/>
</dbReference>
<evidence type="ECO:0000313" key="7">
    <source>
        <dbReference type="Proteomes" id="UP001371305"/>
    </source>
</evidence>
<keyword evidence="3" id="KW-0238">DNA-binding</keyword>
<dbReference type="CDD" id="cd05466">
    <property type="entry name" value="PBP2_LTTR_substrate"/>
    <property type="match status" value="1"/>
</dbReference>
<comment type="similarity">
    <text evidence="1">Belongs to the LysR transcriptional regulatory family.</text>
</comment>
<protein>
    <submittedName>
        <fullName evidence="6">LysR family transcriptional regulator</fullName>
    </submittedName>
</protein>
<dbReference type="Pfam" id="PF00126">
    <property type="entry name" value="HTH_1"/>
    <property type="match status" value="1"/>
</dbReference>
<dbReference type="InterPro" id="IPR036388">
    <property type="entry name" value="WH-like_DNA-bd_sf"/>
</dbReference>
<sequence>MRSVTPNLHHLELFYHVARNGGITAASRSMPYGIQQPAISGQITLLENDLGVRLFQRRPFKLTAEGRELYEFLAPFFSALPDMAAKVAGKASRRLRLAAPATIIRRHLPDVLASVRKARPDLELTLVDADQRAGFALLEAEQVDLAVCELEGRAPAGIRTEVLISMPLVLLLPESYQVARSGMHGMAVDLPLIRPPSDTAMSRLFAKGLAKARLEWPSRIEVNSLELVHAYVAGGFGAGLSVKAPGLTAPKGTRAWQIPDCPELTIAAAWRGKLSPLAELVLAGLRKRAKAG</sequence>
<dbReference type="SUPFAM" id="SSF53850">
    <property type="entry name" value="Periplasmic binding protein-like II"/>
    <property type="match status" value="1"/>
</dbReference>
<keyword evidence="4" id="KW-0804">Transcription</keyword>
<evidence type="ECO:0000259" key="5">
    <source>
        <dbReference type="PROSITE" id="PS50931"/>
    </source>
</evidence>
<dbReference type="SUPFAM" id="SSF46785">
    <property type="entry name" value="Winged helix' DNA-binding domain"/>
    <property type="match status" value="1"/>
</dbReference>
<dbReference type="Pfam" id="PF03466">
    <property type="entry name" value="LysR_substrate"/>
    <property type="match status" value="1"/>
</dbReference>
<dbReference type="InterPro" id="IPR050950">
    <property type="entry name" value="HTH-type_LysR_regulators"/>
</dbReference>
<dbReference type="PANTHER" id="PTHR30419">
    <property type="entry name" value="HTH-TYPE TRANSCRIPTIONAL REGULATOR YBHD"/>
    <property type="match status" value="1"/>
</dbReference>
<keyword evidence="2" id="KW-0805">Transcription regulation</keyword>